<dbReference type="GO" id="GO:0030975">
    <property type="term" value="F:thiamine binding"/>
    <property type="evidence" value="ECO:0007669"/>
    <property type="project" value="TreeGrafter"/>
</dbReference>
<evidence type="ECO:0000256" key="3">
    <source>
        <dbReference type="ARBA" id="ARBA00022448"/>
    </source>
</evidence>
<dbReference type="Gene3D" id="3.40.190.10">
    <property type="entry name" value="Periplasmic binding protein-like II"/>
    <property type="match status" value="2"/>
</dbReference>
<protein>
    <submittedName>
        <fullName evidence="7">ABC transporter substrate-binding protein</fullName>
    </submittedName>
</protein>
<dbReference type="PANTHER" id="PTHR30006">
    <property type="entry name" value="THIAMINE-BINDING PERIPLASMIC PROTEIN-RELATED"/>
    <property type="match status" value="1"/>
</dbReference>
<dbReference type="Proteomes" id="UP000324738">
    <property type="component" value="Unassembled WGS sequence"/>
</dbReference>
<dbReference type="PANTHER" id="PTHR30006:SF3">
    <property type="entry name" value="THIAMINE-BINDING PERIPLASMIC PROTEIN"/>
    <property type="match status" value="1"/>
</dbReference>
<dbReference type="GO" id="GO:0030976">
    <property type="term" value="F:thiamine pyrophosphate binding"/>
    <property type="evidence" value="ECO:0007669"/>
    <property type="project" value="TreeGrafter"/>
</dbReference>
<keyword evidence="5" id="KW-0574">Periplasm</keyword>
<keyword evidence="8" id="KW-1185">Reference proteome</keyword>
<comment type="similarity">
    <text evidence="2">Belongs to the bacterial solute-binding protein 1 family.</text>
</comment>
<comment type="subcellular location">
    <subcellularLocation>
        <location evidence="1">Periplasm</location>
    </subcellularLocation>
</comment>
<keyword evidence="4 6" id="KW-0732">Signal</keyword>
<sequence length="349" mass="38618">MKYLAYMAAGVAVTAMMPAMAQAQERVVFASTGGVFEQALREAWFTPFTAETGIEVVSVTATDAEMRARAQAMVQAGDVTWDIINNVDILAESAQNRAFTIDLAEFCQQFEDRADLVDKACNPAGVRLSLNGTLLVYNTQDFPDGGPTTWQEFWDVANFPGPRALPNLSDPWRVFAGALLADGVPADQLFPLDIDRALAKLDEIRPEVELWWRTGDQSQQGFRSGEYVTGMIWGTRANALKDEDQPIAMSFDGAFMLADTLQILQNAPHQENALKLVQYYLNNPAVQANFAKQFGITPPSSDAVALLDDEARSKIPSPDEFKKTVQHDSEWISANQEKLADAWNDWITQ</sequence>
<dbReference type="OrthoDB" id="9815444at2"/>
<feature type="signal peptide" evidence="6">
    <location>
        <begin position="1"/>
        <end position="23"/>
    </location>
</feature>
<evidence type="ECO:0000313" key="8">
    <source>
        <dbReference type="Proteomes" id="UP000324738"/>
    </source>
</evidence>
<dbReference type="SUPFAM" id="SSF53850">
    <property type="entry name" value="Periplasmic binding protein-like II"/>
    <property type="match status" value="1"/>
</dbReference>
<evidence type="ECO:0000256" key="5">
    <source>
        <dbReference type="ARBA" id="ARBA00022764"/>
    </source>
</evidence>
<dbReference type="GO" id="GO:0015888">
    <property type="term" value="P:thiamine transport"/>
    <property type="evidence" value="ECO:0007669"/>
    <property type="project" value="TreeGrafter"/>
</dbReference>
<evidence type="ECO:0000256" key="4">
    <source>
        <dbReference type="ARBA" id="ARBA00022729"/>
    </source>
</evidence>
<organism evidence="7 8">
    <name type="scientific">Aureimonas fodinaquatilis</name>
    <dbReference type="NCBI Taxonomy" id="2565783"/>
    <lineage>
        <taxon>Bacteria</taxon>
        <taxon>Pseudomonadati</taxon>
        <taxon>Pseudomonadota</taxon>
        <taxon>Alphaproteobacteria</taxon>
        <taxon>Hyphomicrobiales</taxon>
        <taxon>Aurantimonadaceae</taxon>
        <taxon>Aureimonas</taxon>
    </lineage>
</organism>
<keyword evidence="3" id="KW-0813">Transport</keyword>
<name>A0A5B0DSN2_9HYPH</name>
<feature type="chain" id="PRO_5022716225" evidence="6">
    <location>
        <begin position="24"/>
        <end position="349"/>
    </location>
</feature>
<dbReference type="Pfam" id="PF13416">
    <property type="entry name" value="SBP_bac_8"/>
    <property type="match status" value="1"/>
</dbReference>
<dbReference type="AlphaFoldDB" id="A0A5B0DSN2"/>
<dbReference type="CDD" id="cd13589">
    <property type="entry name" value="PBP2_polyamine_RpCGA009"/>
    <property type="match status" value="1"/>
</dbReference>
<proteinExistence type="inferred from homology"/>
<dbReference type="RefSeq" id="WP_149300761.1">
    <property type="nucleotide sequence ID" value="NZ_VTWH01000003.1"/>
</dbReference>
<comment type="caution">
    <text evidence="7">The sequence shown here is derived from an EMBL/GenBank/DDBJ whole genome shotgun (WGS) entry which is preliminary data.</text>
</comment>
<evidence type="ECO:0000313" key="7">
    <source>
        <dbReference type="EMBL" id="KAA0969476.1"/>
    </source>
</evidence>
<dbReference type="GO" id="GO:0030288">
    <property type="term" value="C:outer membrane-bounded periplasmic space"/>
    <property type="evidence" value="ECO:0007669"/>
    <property type="project" value="TreeGrafter"/>
</dbReference>
<dbReference type="EMBL" id="VTWH01000003">
    <property type="protein sequence ID" value="KAA0969476.1"/>
    <property type="molecule type" value="Genomic_DNA"/>
</dbReference>
<dbReference type="InterPro" id="IPR006059">
    <property type="entry name" value="SBP"/>
</dbReference>
<evidence type="ECO:0000256" key="6">
    <source>
        <dbReference type="SAM" id="SignalP"/>
    </source>
</evidence>
<reference evidence="7 8" key="1">
    <citation type="submission" date="2019-08" db="EMBL/GenBank/DDBJ databases">
        <title>Aureimonas fodiniaquatilis sp. nov., isolated from a coal mine wastewater.</title>
        <authorList>
            <person name="Kim W."/>
        </authorList>
    </citation>
    <scope>NUCLEOTIDE SEQUENCE [LARGE SCALE GENOMIC DNA]</scope>
    <source>
        <strain evidence="7 8">CAU 1482</strain>
    </source>
</reference>
<gene>
    <name evidence="7" type="ORF">FPY71_13115</name>
</gene>
<evidence type="ECO:0000256" key="2">
    <source>
        <dbReference type="ARBA" id="ARBA00008520"/>
    </source>
</evidence>
<accession>A0A5B0DSN2</accession>
<evidence type="ECO:0000256" key="1">
    <source>
        <dbReference type="ARBA" id="ARBA00004418"/>
    </source>
</evidence>